<dbReference type="AlphaFoldDB" id="A0A421DMW2"/>
<gene>
    <name evidence="8" type="ORF">BIY29_11865</name>
</gene>
<dbReference type="OrthoDB" id="9810662at2"/>
<keyword evidence="3 6" id="KW-0812">Transmembrane</keyword>
<dbReference type="Proteomes" id="UP000285648">
    <property type="component" value="Unassembled WGS sequence"/>
</dbReference>
<feature type="transmembrane region" description="Helical" evidence="6">
    <location>
        <begin position="285"/>
        <end position="309"/>
    </location>
</feature>
<evidence type="ECO:0000256" key="6">
    <source>
        <dbReference type="SAM" id="Phobius"/>
    </source>
</evidence>
<feature type="transmembrane region" description="Helical" evidence="6">
    <location>
        <begin position="97"/>
        <end position="123"/>
    </location>
</feature>
<evidence type="ECO:0000256" key="1">
    <source>
        <dbReference type="ARBA" id="ARBA00004651"/>
    </source>
</evidence>
<reference evidence="8 9" key="1">
    <citation type="submission" date="2016-09" db="EMBL/GenBank/DDBJ databases">
        <authorList>
            <person name="Doonan J."/>
            <person name="Pachebat J.A."/>
            <person name="Golyshin P.N."/>
            <person name="Denman S."/>
            <person name="Mcdonald J.E."/>
        </authorList>
    </citation>
    <scope>NUCLEOTIDE SEQUENCE [LARGE SCALE GENOMIC DNA]</scope>
    <source>
        <strain evidence="8 9">NCPPB 3934</strain>
    </source>
</reference>
<keyword evidence="2" id="KW-1003">Cell membrane</keyword>
<feature type="domain" description="Type II secretion system protein GspF" evidence="7">
    <location>
        <begin position="169"/>
        <end position="295"/>
    </location>
</feature>
<name>A0A421DMW2_9GAMM</name>
<feature type="transmembrane region" description="Helical" evidence="6">
    <location>
        <begin position="6"/>
        <end position="24"/>
    </location>
</feature>
<evidence type="ECO:0000313" key="9">
    <source>
        <dbReference type="Proteomes" id="UP000285648"/>
    </source>
</evidence>
<accession>A0A421DMW2</accession>
<evidence type="ECO:0000256" key="4">
    <source>
        <dbReference type="ARBA" id="ARBA00022989"/>
    </source>
</evidence>
<keyword evidence="5 6" id="KW-0472">Membrane</keyword>
<evidence type="ECO:0000256" key="2">
    <source>
        <dbReference type="ARBA" id="ARBA00022475"/>
    </source>
</evidence>
<feature type="transmembrane region" description="Helical" evidence="6">
    <location>
        <begin position="129"/>
        <end position="150"/>
    </location>
</feature>
<evidence type="ECO:0000313" key="8">
    <source>
        <dbReference type="EMBL" id="RLM22680.1"/>
    </source>
</evidence>
<dbReference type="InterPro" id="IPR018076">
    <property type="entry name" value="T2SS_GspF_dom"/>
</dbReference>
<evidence type="ECO:0000256" key="3">
    <source>
        <dbReference type="ARBA" id="ARBA00022692"/>
    </source>
</evidence>
<dbReference type="Pfam" id="PF00482">
    <property type="entry name" value="T2SSF"/>
    <property type="match status" value="1"/>
</dbReference>
<protein>
    <recommendedName>
        <fullName evidence="7">Type II secretion system protein GspF domain-containing protein</fullName>
    </recommendedName>
</protein>
<dbReference type="RefSeq" id="WP_121575396.1">
    <property type="nucleotide sequence ID" value="NZ_MJLZ01000025.1"/>
</dbReference>
<dbReference type="GO" id="GO:0005886">
    <property type="term" value="C:plasma membrane"/>
    <property type="evidence" value="ECO:0007669"/>
    <property type="project" value="UniProtKB-SubCell"/>
</dbReference>
<proteinExistence type="predicted"/>
<evidence type="ECO:0000259" key="7">
    <source>
        <dbReference type="Pfam" id="PF00482"/>
    </source>
</evidence>
<dbReference type="PANTHER" id="PTHR35007">
    <property type="entry name" value="INTEGRAL MEMBRANE PROTEIN-RELATED"/>
    <property type="match status" value="1"/>
</dbReference>
<comment type="subcellular location">
    <subcellularLocation>
        <location evidence="1">Cell membrane</location>
        <topology evidence="1">Multi-pass membrane protein</topology>
    </subcellularLocation>
</comment>
<keyword evidence="4 6" id="KW-1133">Transmembrane helix</keyword>
<keyword evidence="9" id="KW-1185">Reference proteome</keyword>
<evidence type="ECO:0000256" key="5">
    <source>
        <dbReference type="ARBA" id="ARBA00023136"/>
    </source>
</evidence>
<sequence>MDLLNLIYLLCALTGAILYLYARIGRRARLAERLRSEVLRKRNQQQGQALSRQSHTLPQRIIRVLQRIGRYAPLFSAAQRTEIAERLLSAGFRNPQALIVMAGLSLLSMISLTVLVVIFVWPYLEGNRIYGLALCLLAIYLGTLFPRLMLDRLVARRQRKIQQSLPDALDLLVICTNAGLGLNSAIQRVAEEIEIVCPALADELRLTSGELQISNDTETVLKRLAQRTGLDSISTLVNTLLQSRQYGTAITQALRILARSERTARIMRLEEAAAKLAVKITLPMMLFIMPTVLIVAAGPAVLGLMIFFASQQQ</sequence>
<comment type="caution">
    <text evidence="8">The sequence shown here is derived from an EMBL/GenBank/DDBJ whole genome shotgun (WGS) entry which is preliminary data.</text>
</comment>
<dbReference type="EMBL" id="MJLZ01000025">
    <property type="protein sequence ID" value="RLM22680.1"/>
    <property type="molecule type" value="Genomic_DNA"/>
</dbReference>
<dbReference type="PANTHER" id="PTHR35007:SF2">
    <property type="entry name" value="PILUS ASSEMBLE PROTEIN"/>
    <property type="match status" value="1"/>
</dbReference>
<organism evidence="8 9">
    <name type="scientific">Brenneria alni</name>
    <dbReference type="NCBI Taxonomy" id="71656"/>
    <lineage>
        <taxon>Bacteria</taxon>
        <taxon>Pseudomonadati</taxon>
        <taxon>Pseudomonadota</taxon>
        <taxon>Gammaproteobacteria</taxon>
        <taxon>Enterobacterales</taxon>
        <taxon>Pectobacteriaceae</taxon>
        <taxon>Brenneria</taxon>
    </lineage>
</organism>